<evidence type="ECO:0000256" key="2">
    <source>
        <dbReference type="ARBA" id="ARBA00022729"/>
    </source>
</evidence>
<evidence type="ECO:0000313" key="5">
    <source>
        <dbReference type="Proteomes" id="UP000054270"/>
    </source>
</evidence>
<evidence type="ECO:0000256" key="3">
    <source>
        <dbReference type="SAM" id="SignalP"/>
    </source>
</evidence>
<dbReference type="EMBL" id="KN817541">
    <property type="protein sequence ID" value="KJA23786.1"/>
    <property type="molecule type" value="Genomic_DNA"/>
</dbReference>
<gene>
    <name evidence="4" type="ORF">HYPSUDRAFT_201202</name>
</gene>
<dbReference type="OrthoDB" id="10264374at2759"/>
<dbReference type="Proteomes" id="UP000054270">
    <property type="component" value="Unassembled WGS sequence"/>
</dbReference>
<protein>
    <recommendedName>
        <fullName evidence="6">Antifreeze protein</fullName>
    </recommendedName>
</protein>
<organism evidence="4 5">
    <name type="scientific">Hypholoma sublateritium (strain FD-334 SS-4)</name>
    <dbReference type="NCBI Taxonomy" id="945553"/>
    <lineage>
        <taxon>Eukaryota</taxon>
        <taxon>Fungi</taxon>
        <taxon>Dikarya</taxon>
        <taxon>Basidiomycota</taxon>
        <taxon>Agaricomycotina</taxon>
        <taxon>Agaricomycetes</taxon>
        <taxon>Agaricomycetidae</taxon>
        <taxon>Agaricales</taxon>
        <taxon>Agaricineae</taxon>
        <taxon>Strophariaceae</taxon>
        <taxon>Hypholoma</taxon>
    </lineage>
</organism>
<feature type="chain" id="PRO_5002249114" description="Antifreeze protein" evidence="3">
    <location>
        <begin position="21"/>
        <end position="243"/>
    </location>
</feature>
<accession>A0A0D2P576</accession>
<dbReference type="AlphaFoldDB" id="A0A0D2P576"/>
<keyword evidence="5" id="KW-1185">Reference proteome</keyword>
<evidence type="ECO:0000256" key="1">
    <source>
        <dbReference type="ARBA" id="ARBA00005445"/>
    </source>
</evidence>
<sequence length="243" mass="24605">MFSVGIQTLIAFLMISGVSAVGPTPINLRSAGNFTIFAQTGVSTVPTSVIIGDVGVSPLPGTSMTGFSLTMAATGTSASSIQVVGNMFAADFMTPTPAQLTTAALDLQAAFRDGNSRQSPDSVNLLGGGLTAQTLSPGLYQWTTSVNVITSLTLTGSSTDVWIFQVQGDLLFNAGTLTTLAGGALSKNIFWVVSGSVTLQAAALLEGVILGATNVALITGASVNGRILAQTAVTLQMSTVKPA</sequence>
<reference evidence="5" key="1">
    <citation type="submission" date="2014-04" db="EMBL/GenBank/DDBJ databases">
        <title>Evolutionary Origins and Diversification of the Mycorrhizal Mutualists.</title>
        <authorList>
            <consortium name="DOE Joint Genome Institute"/>
            <consortium name="Mycorrhizal Genomics Consortium"/>
            <person name="Kohler A."/>
            <person name="Kuo A."/>
            <person name="Nagy L.G."/>
            <person name="Floudas D."/>
            <person name="Copeland A."/>
            <person name="Barry K.W."/>
            <person name="Cichocki N."/>
            <person name="Veneault-Fourrey C."/>
            <person name="LaButti K."/>
            <person name="Lindquist E.A."/>
            <person name="Lipzen A."/>
            <person name="Lundell T."/>
            <person name="Morin E."/>
            <person name="Murat C."/>
            <person name="Riley R."/>
            <person name="Ohm R."/>
            <person name="Sun H."/>
            <person name="Tunlid A."/>
            <person name="Henrissat B."/>
            <person name="Grigoriev I.V."/>
            <person name="Hibbett D.S."/>
            <person name="Martin F."/>
        </authorList>
    </citation>
    <scope>NUCLEOTIDE SEQUENCE [LARGE SCALE GENOMIC DNA]</scope>
    <source>
        <strain evidence="5">FD-334 SS-4</strain>
    </source>
</reference>
<comment type="similarity">
    <text evidence="1">Belongs to the ice-binding protein family.</text>
</comment>
<evidence type="ECO:0000313" key="4">
    <source>
        <dbReference type="EMBL" id="KJA23786.1"/>
    </source>
</evidence>
<name>A0A0D2P576_HYPSF</name>
<feature type="signal peptide" evidence="3">
    <location>
        <begin position="1"/>
        <end position="20"/>
    </location>
</feature>
<dbReference type="Pfam" id="PF11999">
    <property type="entry name" value="Ice_binding"/>
    <property type="match status" value="1"/>
</dbReference>
<evidence type="ECO:0008006" key="6">
    <source>
        <dbReference type="Google" id="ProtNLM"/>
    </source>
</evidence>
<dbReference type="STRING" id="945553.A0A0D2P576"/>
<proteinExistence type="inferred from homology"/>
<dbReference type="InterPro" id="IPR021884">
    <property type="entry name" value="Ice-bd_prot"/>
</dbReference>
<keyword evidence="2 3" id="KW-0732">Signal</keyword>